<keyword evidence="4" id="KW-1133">Transmembrane helix</keyword>
<organism evidence="6">
    <name type="scientific">Eutreptiella gymnastica</name>
    <dbReference type="NCBI Taxonomy" id="73025"/>
    <lineage>
        <taxon>Eukaryota</taxon>
        <taxon>Discoba</taxon>
        <taxon>Euglenozoa</taxon>
        <taxon>Euglenida</taxon>
        <taxon>Spirocuta</taxon>
        <taxon>Euglenophyceae</taxon>
        <taxon>Eutreptiales</taxon>
        <taxon>Eutreptiaceae</taxon>
        <taxon>Eutreptiella</taxon>
    </lineage>
</organism>
<keyword evidence="4" id="KW-0472">Membrane</keyword>
<dbReference type="SMART" id="SM00059">
    <property type="entry name" value="FN2"/>
    <property type="match status" value="1"/>
</dbReference>
<keyword evidence="1" id="KW-0677">Repeat</keyword>
<feature type="transmembrane region" description="Helical" evidence="4">
    <location>
        <begin position="447"/>
        <end position="472"/>
    </location>
</feature>
<name>A0A7S4G7K4_9EUGL</name>
<feature type="region of interest" description="Disordered" evidence="3">
    <location>
        <begin position="381"/>
        <end position="439"/>
    </location>
</feature>
<dbReference type="InterPro" id="IPR000562">
    <property type="entry name" value="FN_type2_dom"/>
</dbReference>
<feature type="region of interest" description="Disordered" evidence="3">
    <location>
        <begin position="262"/>
        <end position="311"/>
    </location>
</feature>
<dbReference type="AlphaFoldDB" id="A0A7S4G7K4"/>
<feature type="region of interest" description="Disordered" evidence="3">
    <location>
        <begin position="1"/>
        <end position="82"/>
    </location>
</feature>
<feature type="compositionally biased region" description="Low complexity" evidence="3">
    <location>
        <begin position="273"/>
        <end position="291"/>
    </location>
</feature>
<reference evidence="6" key="1">
    <citation type="submission" date="2021-01" db="EMBL/GenBank/DDBJ databases">
        <authorList>
            <person name="Corre E."/>
            <person name="Pelletier E."/>
            <person name="Niang G."/>
            <person name="Scheremetjew M."/>
            <person name="Finn R."/>
            <person name="Kale V."/>
            <person name="Holt S."/>
            <person name="Cochrane G."/>
            <person name="Meng A."/>
            <person name="Brown T."/>
            <person name="Cohen L."/>
        </authorList>
    </citation>
    <scope>NUCLEOTIDE SEQUENCE</scope>
    <source>
        <strain evidence="6">CCMP1594</strain>
    </source>
</reference>
<evidence type="ECO:0000256" key="2">
    <source>
        <dbReference type="ARBA" id="ARBA00023157"/>
    </source>
</evidence>
<feature type="compositionally biased region" description="Gly residues" evidence="3">
    <location>
        <begin position="396"/>
        <end position="439"/>
    </location>
</feature>
<dbReference type="EMBL" id="HBJA01112676">
    <property type="protein sequence ID" value="CAE0827638.1"/>
    <property type="molecule type" value="Transcribed_RNA"/>
</dbReference>
<proteinExistence type="predicted"/>
<keyword evidence="2" id="KW-1015">Disulfide bond</keyword>
<evidence type="ECO:0000256" key="1">
    <source>
        <dbReference type="ARBA" id="ARBA00022737"/>
    </source>
</evidence>
<evidence type="ECO:0000259" key="5">
    <source>
        <dbReference type="SMART" id="SM00059"/>
    </source>
</evidence>
<dbReference type="Gene3D" id="2.10.10.10">
    <property type="entry name" value="Fibronectin, type II, collagen-binding"/>
    <property type="match status" value="1"/>
</dbReference>
<gene>
    <name evidence="6" type="ORF">EGYM00163_LOCUS38900</name>
</gene>
<feature type="domain" description="Fibronectin type-II" evidence="5">
    <location>
        <begin position="317"/>
        <end position="366"/>
    </location>
</feature>
<accession>A0A7S4G7K4</accession>
<evidence type="ECO:0000256" key="4">
    <source>
        <dbReference type="SAM" id="Phobius"/>
    </source>
</evidence>
<evidence type="ECO:0000313" key="6">
    <source>
        <dbReference type="EMBL" id="CAE0827638.1"/>
    </source>
</evidence>
<keyword evidence="4" id="KW-0812">Transmembrane</keyword>
<evidence type="ECO:0000256" key="3">
    <source>
        <dbReference type="SAM" id="MobiDB-lite"/>
    </source>
</evidence>
<protein>
    <recommendedName>
        <fullName evidence="5">Fibronectin type-II domain-containing protein</fullName>
    </recommendedName>
</protein>
<dbReference type="InterPro" id="IPR036943">
    <property type="entry name" value="FN_type2_sf"/>
</dbReference>
<feature type="compositionally biased region" description="Low complexity" evidence="3">
    <location>
        <begin position="7"/>
        <end position="77"/>
    </location>
</feature>
<sequence>MTPSAPATLSQTTTLVATATPTSSLTSTNPMTPSAPATLSQTATLLSTATPTPSLTTTRIMTPSAPATAPQTPTATTDGSPTQTLTAAAPWVGTSPASPALALSPMFGFAPPPGASPSNCASPAPTPTPVFISAINFGLPQEGITVSGPPGTDLIGWTLEVYDAQSAWQRQPLSGVIQHQGLTFQQPPTGIKKSPAGGVMLRDAANRTAQFLSWGGKMAAPDGAVSDEVPDVWTPNPLHKLFLDGQGTKASDLCWRHMAAPQTTNGFPTRKQPLSSPSPSDVLSLLGSSPSAQSPHGNPSAIPSPSPTTPDCRTIAGAEVDLPCIPDFNYGAFRYHGCSLADDTRPWCATQTLADGSYSQGHWGYCNAACVTDAVGTPWRRQNQPLSGGNTSSGNSGSGSGSGTSGGNSGPGSGSGTSGGSNSGGTAADGGSGTGGSTDKSGGGMSIGLILGITIPVALMLLCCCGGLFWWFGIRRRRGTYTEDFKTPAPEADYGGSVGVNRMFQSMGLNAASVSLRSHRLQGASRGAAGAVLIESDDDMEQQRPHPEASFRSGGTTFGNFVRGFAPRNADAPAESVNLMSVPHDVADHMPADFMSGVARPQQCNAASVEFMSEVRRDMGGVEAMVMDDTAGRSTAAVLWDQVQQKSGQ</sequence>